<dbReference type="InterPro" id="IPR029060">
    <property type="entry name" value="PIN-like_dom_sf"/>
</dbReference>
<dbReference type="Pfam" id="PF01850">
    <property type="entry name" value="PIN"/>
    <property type="match status" value="1"/>
</dbReference>
<dbReference type="InterPro" id="IPR002716">
    <property type="entry name" value="PIN_dom"/>
</dbReference>
<dbReference type="PANTHER" id="PTHR39664:SF2">
    <property type="entry name" value="NUCLEIC ACID-BINDING PROTEIN, CONTAINING PIN DOMAIN-RELATED"/>
    <property type="match status" value="1"/>
</dbReference>
<accession>A0A540VPC9</accession>
<dbReference type="CDD" id="cd18683">
    <property type="entry name" value="PIN_VapC-like"/>
    <property type="match status" value="1"/>
</dbReference>
<proteinExistence type="predicted"/>
<dbReference type="Proteomes" id="UP000315400">
    <property type="component" value="Unassembled WGS sequence"/>
</dbReference>
<evidence type="ECO:0000313" key="2">
    <source>
        <dbReference type="EMBL" id="TQE98578.1"/>
    </source>
</evidence>
<name>A0A540VPC9_9GAMM</name>
<gene>
    <name evidence="2" type="ORF">FKY71_13140</name>
</gene>
<reference evidence="2 3" key="1">
    <citation type="submission" date="2019-06" db="EMBL/GenBank/DDBJ databases">
        <title>Metagenome assembled Genome of Spiribacter salinus SL48-SHIP from the microbial mat of Salt Lake 48 (Novosibirsk region, Russia).</title>
        <authorList>
            <person name="Shipova A."/>
            <person name="Rozanov A.S."/>
            <person name="Bryanskaya A.V."/>
            <person name="Peltek S.E."/>
        </authorList>
    </citation>
    <scope>NUCLEOTIDE SEQUENCE [LARGE SCALE GENOMIC DNA]</scope>
    <source>
        <strain evidence="2">SL48-SHIP-2</strain>
    </source>
</reference>
<sequence length="131" mass="14781">MTGLDTNVLVRFLTQDDPDQSARANELLETRCSREHPGRIAVVVLCEMVWVLRGAYRYDKALVVSVLEQLLDTVELQIECEDVVHEALAAYRKGRADFADYVIACGNRHAGCEVTYSFDQKLAEHANVRQP</sequence>
<dbReference type="AlphaFoldDB" id="A0A540VPC9"/>
<dbReference type="EMBL" id="VIFK01000172">
    <property type="protein sequence ID" value="TQE98578.1"/>
    <property type="molecule type" value="Genomic_DNA"/>
</dbReference>
<comment type="caution">
    <text evidence="2">The sequence shown here is derived from an EMBL/GenBank/DDBJ whole genome shotgun (WGS) entry which is preliminary data.</text>
</comment>
<evidence type="ECO:0000313" key="3">
    <source>
        <dbReference type="Proteomes" id="UP000315400"/>
    </source>
</evidence>
<dbReference type="PANTHER" id="PTHR39664">
    <property type="match status" value="1"/>
</dbReference>
<dbReference type="Gene3D" id="3.40.50.1010">
    <property type="entry name" value="5'-nuclease"/>
    <property type="match status" value="1"/>
</dbReference>
<evidence type="ECO:0000259" key="1">
    <source>
        <dbReference type="Pfam" id="PF01850"/>
    </source>
</evidence>
<dbReference type="SUPFAM" id="SSF88723">
    <property type="entry name" value="PIN domain-like"/>
    <property type="match status" value="1"/>
</dbReference>
<organism evidence="2 3">
    <name type="scientific">Spiribacter salinus</name>
    <dbReference type="NCBI Taxonomy" id="1335746"/>
    <lineage>
        <taxon>Bacteria</taxon>
        <taxon>Pseudomonadati</taxon>
        <taxon>Pseudomonadota</taxon>
        <taxon>Gammaproteobacteria</taxon>
        <taxon>Chromatiales</taxon>
        <taxon>Ectothiorhodospiraceae</taxon>
        <taxon>Spiribacter</taxon>
    </lineage>
</organism>
<feature type="domain" description="PIN" evidence="1">
    <location>
        <begin position="4"/>
        <end position="126"/>
    </location>
</feature>
<protein>
    <submittedName>
        <fullName evidence="2">Type II toxin-antitoxin system VapC family toxin</fullName>
    </submittedName>
</protein>